<organism evidence="5 6">
    <name type="scientific">Circinella minor</name>
    <dbReference type="NCBI Taxonomy" id="1195481"/>
    <lineage>
        <taxon>Eukaryota</taxon>
        <taxon>Fungi</taxon>
        <taxon>Fungi incertae sedis</taxon>
        <taxon>Mucoromycota</taxon>
        <taxon>Mucoromycotina</taxon>
        <taxon>Mucoromycetes</taxon>
        <taxon>Mucorales</taxon>
        <taxon>Lichtheimiaceae</taxon>
        <taxon>Circinella</taxon>
    </lineage>
</organism>
<dbReference type="EMBL" id="JAEPRB010000130">
    <property type="protein sequence ID" value="KAG2220768.1"/>
    <property type="molecule type" value="Genomic_DNA"/>
</dbReference>
<keyword evidence="4" id="KW-0503">Monooxygenase</keyword>
<keyword evidence="3" id="KW-0408">Iron</keyword>
<dbReference type="OrthoDB" id="1470350at2759"/>
<dbReference type="PANTHER" id="PTHR46300:SF2">
    <property type="entry name" value="CYTOCHROME P450 MONOOXYGENASE ALNH-RELATED"/>
    <property type="match status" value="1"/>
</dbReference>
<evidence type="ECO:0000256" key="1">
    <source>
        <dbReference type="ARBA" id="ARBA00022723"/>
    </source>
</evidence>
<evidence type="ECO:0000313" key="5">
    <source>
        <dbReference type="EMBL" id="KAG2220768.1"/>
    </source>
</evidence>
<protein>
    <recommendedName>
        <fullName evidence="7">Cytochrome P450</fullName>
    </recommendedName>
</protein>
<dbReference type="InterPro" id="IPR036396">
    <property type="entry name" value="Cyt_P450_sf"/>
</dbReference>
<dbReference type="InterPro" id="IPR050364">
    <property type="entry name" value="Cytochrome_P450_fung"/>
</dbReference>
<dbReference type="Gene3D" id="1.10.630.10">
    <property type="entry name" value="Cytochrome P450"/>
    <property type="match status" value="1"/>
</dbReference>
<sequence>MSQLSVTSFYNNSKIVQRLILWIRENAINSKSTAITSGAALAVTLLVLTKLWRRRSDKDTPTPFIGIPTPKGCRPIVGHLLTIGPDRIQKFHEWHKEFGPIFHIKLGVNNTLVVADPYITHDLLVTNGKHTSNRPAGIFMHDFGSGGLGGIASLQSNDDMWRTVRRIIDNSLDPHKIRNEFSPVLHKEAEEYVDLVATGENIDPLPHLLRVSLNFTLIITFGVRTTSIDDPVYKKAIYCITKNMSFSDFKHVGGMFIPTLKLFDPILGVRKDVNDHMEKHCIPFYLEQVEKALSNDGYNLTKVLNDELNEGKKTGPYHILLPTINDVVVAGTDTTAVTITWAFLQISTMPEVQKKIQGEIDIFVKKNGRVPYFWERGETPYMIAVQRECFRMRPTTEFGISHAASQDFEWNGNYIPEGTWIMPNNMEAHLNPAKYPEPEKFIPERFLENYETMTASANGGAKERDQFNFGWGRYVDTKIK</sequence>
<dbReference type="GO" id="GO:0016705">
    <property type="term" value="F:oxidoreductase activity, acting on paired donors, with incorporation or reduction of molecular oxygen"/>
    <property type="evidence" value="ECO:0007669"/>
    <property type="project" value="InterPro"/>
</dbReference>
<name>A0A8H7S3F0_9FUNG</name>
<dbReference type="PRINTS" id="PR00463">
    <property type="entry name" value="EP450I"/>
</dbReference>
<dbReference type="GO" id="GO:0005506">
    <property type="term" value="F:iron ion binding"/>
    <property type="evidence" value="ECO:0007669"/>
    <property type="project" value="InterPro"/>
</dbReference>
<keyword evidence="2" id="KW-0560">Oxidoreductase</keyword>
<evidence type="ECO:0000313" key="6">
    <source>
        <dbReference type="Proteomes" id="UP000646827"/>
    </source>
</evidence>
<dbReference type="Pfam" id="PF00067">
    <property type="entry name" value="p450"/>
    <property type="match status" value="1"/>
</dbReference>
<keyword evidence="6" id="KW-1185">Reference proteome</keyword>
<dbReference type="InterPro" id="IPR002401">
    <property type="entry name" value="Cyt_P450_E_grp-I"/>
</dbReference>
<dbReference type="GO" id="GO:0004497">
    <property type="term" value="F:monooxygenase activity"/>
    <property type="evidence" value="ECO:0007669"/>
    <property type="project" value="UniProtKB-KW"/>
</dbReference>
<proteinExistence type="predicted"/>
<reference evidence="5 6" key="1">
    <citation type="submission" date="2020-12" db="EMBL/GenBank/DDBJ databases">
        <title>Metabolic potential, ecology and presence of endohyphal bacteria is reflected in genomic diversity of Mucoromycotina.</title>
        <authorList>
            <person name="Muszewska A."/>
            <person name="Okrasinska A."/>
            <person name="Steczkiewicz K."/>
            <person name="Drgas O."/>
            <person name="Orlowska M."/>
            <person name="Perlinska-Lenart U."/>
            <person name="Aleksandrzak-Piekarczyk T."/>
            <person name="Szatraj K."/>
            <person name="Zielenkiewicz U."/>
            <person name="Pilsyk S."/>
            <person name="Malc E."/>
            <person name="Mieczkowski P."/>
            <person name="Kruszewska J.S."/>
            <person name="Biernat P."/>
            <person name="Pawlowska J."/>
        </authorList>
    </citation>
    <scope>NUCLEOTIDE SEQUENCE [LARGE SCALE GENOMIC DNA]</scope>
    <source>
        <strain evidence="5 6">CBS 142.35</strain>
    </source>
</reference>
<dbReference type="PANTHER" id="PTHR46300">
    <property type="entry name" value="P450, PUTATIVE (EUROFUNG)-RELATED-RELATED"/>
    <property type="match status" value="1"/>
</dbReference>
<dbReference type="SUPFAM" id="SSF48264">
    <property type="entry name" value="Cytochrome P450"/>
    <property type="match status" value="1"/>
</dbReference>
<dbReference type="AlphaFoldDB" id="A0A8H7S3F0"/>
<gene>
    <name evidence="5" type="ORF">INT45_012261</name>
</gene>
<evidence type="ECO:0000256" key="2">
    <source>
        <dbReference type="ARBA" id="ARBA00023002"/>
    </source>
</evidence>
<comment type="caution">
    <text evidence="5">The sequence shown here is derived from an EMBL/GenBank/DDBJ whole genome shotgun (WGS) entry which is preliminary data.</text>
</comment>
<accession>A0A8H7S3F0</accession>
<dbReference type="GO" id="GO:0020037">
    <property type="term" value="F:heme binding"/>
    <property type="evidence" value="ECO:0007669"/>
    <property type="project" value="InterPro"/>
</dbReference>
<dbReference type="Proteomes" id="UP000646827">
    <property type="component" value="Unassembled WGS sequence"/>
</dbReference>
<keyword evidence="1" id="KW-0479">Metal-binding</keyword>
<evidence type="ECO:0008006" key="7">
    <source>
        <dbReference type="Google" id="ProtNLM"/>
    </source>
</evidence>
<evidence type="ECO:0000256" key="4">
    <source>
        <dbReference type="ARBA" id="ARBA00023033"/>
    </source>
</evidence>
<dbReference type="InterPro" id="IPR001128">
    <property type="entry name" value="Cyt_P450"/>
</dbReference>
<evidence type="ECO:0000256" key="3">
    <source>
        <dbReference type="ARBA" id="ARBA00023004"/>
    </source>
</evidence>